<evidence type="ECO:0000256" key="6">
    <source>
        <dbReference type="ARBA" id="ARBA00023212"/>
    </source>
</evidence>
<evidence type="ECO:0000256" key="1">
    <source>
        <dbReference type="ARBA" id="ARBA00004245"/>
    </source>
</evidence>
<dbReference type="GO" id="GO:0048167">
    <property type="term" value="P:regulation of synaptic plasticity"/>
    <property type="evidence" value="ECO:0007669"/>
    <property type="project" value="TreeGrafter"/>
</dbReference>
<protein>
    <submittedName>
        <fullName evidence="11">Uncharacterized protein</fullName>
    </submittedName>
</protein>
<dbReference type="InterPro" id="IPR019323">
    <property type="entry name" value="ELKS/CAST"/>
</dbReference>
<dbReference type="GO" id="GO:0048788">
    <property type="term" value="C:cytoskeleton of presynaptic active zone"/>
    <property type="evidence" value="ECO:0007669"/>
    <property type="project" value="TreeGrafter"/>
</dbReference>
<feature type="chain" id="PRO_5022047581" evidence="10">
    <location>
        <begin position="27"/>
        <end position="153"/>
    </location>
</feature>
<dbReference type="GO" id="GO:0007274">
    <property type="term" value="P:neuromuscular synaptic transmission"/>
    <property type="evidence" value="ECO:0007669"/>
    <property type="project" value="TreeGrafter"/>
</dbReference>
<accession>A0A553MQJ2</accession>
<evidence type="ECO:0000256" key="7">
    <source>
        <dbReference type="ARBA" id="ARBA00023273"/>
    </source>
</evidence>
<name>A0A553MQJ2_9TELE</name>
<dbReference type="AlphaFoldDB" id="A0A553MQJ2"/>
<organism evidence="11 12">
    <name type="scientific">Danionella cerebrum</name>
    <dbReference type="NCBI Taxonomy" id="2873325"/>
    <lineage>
        <taxon>Eukaryota</taxon>
        <taxon>Metazoa</taxon>
        <taxon>Chordata</taxon>
        <taxon>Craniata</taxon>
        <taxon>Vertebrata</taxon>
        <taxon>Euteleostomi</taxon>
        <taxon>Actinopterygii</taxon>
        <taxon>Neopterygii</taxon>
        <taxon>Teleostei</taxon>
        <taxon>Ostariophysi</taxon>
        <taxon>Cypriniformes</taxon>
        <taxon>Danionidae</taxon>
        <taxon>Danioninae</taxon>
        <taxon>Danionella</taxon>
    </lineage>
</organism>
<evidence type="ECO:0000256" key="3">
    <source>
        <dbReference type="ARBA" id="ARBA00022553"/>
    </source>
</evidence>
<keyword evidence="5 9" id="KW-0175">Coiled coil</keyword>
<dbReference type="PANTHER" id="PTHR18861">
    <property type="entry name" value="ELKS/RAB6-INTERACTING/CAST PROTEIN"/>
    <property type="match status" value="1"/>
</dbReference>
<keyword evidence="10" id="KW-0732">Signal</keyword>
<dbReference type="EMBL" id="SRMA01027323">
    <property type="protein sequence ID" value="TRY55450.1"/>
    <property type="molecule type" value="Genomic_DNA"/>
</dbReference>
<dbReference type="Pfam" id="PF10174">
    <property type="entry name" value="Cast"/>
    <property type="match status" value="1"/>
</dbReference>
<evidence type="ECO:0000256" key="4">
    <source>
        <dbReference type="ARBA" id="ARBA00023018"/>
    </source>
</evidence>
<sequence length="153" mass="17394">MGGPCAHVFVGYIMSLLLLMVEMTELRVVELPAGMSEWVSVRQEALLAAISEKDANIALLELSSSKKKKTQDEVALLKREKDRLVHQLKQQFKERVKPRLVVSKVPEFRDPKQATDAQPQTHQEDLWRAEGGWMVALAQGKSMRIRVDRDRCA</sequence>
<dbReference type="GO" id="GO:0030424">
    <property type="term" value="C:axon"/>
    <property type="evidence" value="ECO:0007669"/>
    <property type="project" value="UniProtKB-SubCell"/>
</dbReference>
<evidence type="ECO:0000256" key="10">
    <source>
        <dbReference type="SAM" id="SignalP"/>
    </source>
</evidence>
<evidence type="ECO:0000313" key="11">
    <source>
        <dbReference type="EMBL" id="TRY55450.1"/>
    </source>
</evidence>
<keyword evidence="6" id="KW-0206">Cytoskeleton</keyword>
<keyword evidence="2" id="KW-0963">Cytoplasm</keyword>
<reference evidence="11 12" key="1">
    <citation type="journal article" date="2019" name="Sci. Data">
        <title>Hybrid genome assembly and annotation of Danionella translucida.</title>
        <authorList>
            <person name="Kadobianskyi M."/>
            <person name="Schulze L."/>
            <person name="Schuelke M."/>
            <person name="Judkewitz B."/>
        </authorList>
    </citation>
    <scope>NUCLEOTIDE SEQUENCE [LARGE SCALE GENOMIC DNA]</scope>
    <source>
        <strain evidence="11 12">Bolton</strain>
    </source>
</reference>
<evidence type="ECO:0000256" key="9">
    <source>
        <dbReference type="SAM" id="Coils"/>
    </source>
</evidence>
<evidence type="ECO:0000256" key="8">
    <source>
        <dbReference type="ARBA" id="ARBA00034106"/>
    </source>
</evidence>
<keyword evidence="7" id="KW-0966">Cell projection</keyword>
<evidence type="ECO:0000256" key="2">
    <source>
        <dbReference type="ARBA" id="ARBA00022490"/>
    </source>
</evidence>
<gene>
    <name evidence="11" type="ORF">DNTS_004884</name>
</gene>
<dbReference type="OrthoDB" id="2019763at2759"/>
<evidence type="ECO:0000313" key="12">
    <source>
        <dbReference type="Proteomes" id="UP000316079"/>
    </source>
</evidence>
<dbReference type="STRING" id="623744.A0A553MQJ2"/>
<keyword evidence="3" id="KW-0597">Phosphoprotein</keyword>
<evidence type="ECO:0000256" key="5">
    <source>
        <dbReference type="ARBA" id="ARBA00023054"/>
    </source>
</evidence>
<dbReference type="GO" id="GO:0098882">
    <property type="term" value="F:structural constituent of presynaptic active zone"/>
    <property type="evidence" value="ECO:0007669"/>
    <property type="project" value="TreeGrafter"/>
</dbReference>
<dbReference type="PANTHER" id="PTHR18861:SF1">
    <property type="entry name" value="ELKS_RAB6-INTERACTING_CAST FAMILY MEMBER 1"/>
    <property type="match status" value="1"/>
</dbReference>
<keyword evidence="4" id="KW-0770">Synapse</keyword>
<comment type="caution">
    <text evidence="11">The sequence shown here is derived from an EMBL/GenBank/DDBJ whole genome shotgun (WGS) entry which is preliminary data.</text>
</comment>
<feature type="coiled-coil region" evidence="9">
    <location>
        <begin position="60"/>
        <end position="94"/>
    </location>
</feature>
<proteinExistence type="predicted"/>
<dbReference type="Proteomes" id="UP000316079">
    <property type="component" value="Unassembled WGS sequence"/>
</dbReference>
<feature type="signal peptide" evidence="10">
    <location>
        <begin position="1"/>
        <end position="26"/>
    </location>
</feature>
<comment type="subcellular location">
    <subcellularLocation>
        <location evidence="1">Cytoplasm</location>
        <location evidence="1">Cytoskeleton</location>
    </subcellularLocation>
    <subcellularLocation>
        <location evidence="8">Presynapse</location>
    </subcellularLocation>
</comment>
<keyword evidence="12" id="KW-1185">Reference proteome</keyword>